<evidence type="ECO:0000259" key="1">
    <source>
        <dbReference type="Pfam" id="PF03551"/>
    </source>
</evidence>
<gene>
    <name evidence="2" type="ORF">AC477_00450</name>
</gene>
<dbReference type="Pfam" id="PF03551">
    <property type="entry name" value="PadR"/>
    <property type="match status" value="1"/>
</dbReference>
<evidence type="ECO:0000313" key="3">
    <source>
        <dbReference type="Proteomes" id="UP000037237"/>
    </source>
</evidence>
<accession>A0A0M0C169</accession>
<dbReference type="Gene3D" id="1.10.10.10">
    <property type="entry name" value="Winged helix-like DNA-binding domain superfamily/Winged helix DNA-binding domain"/>
    <property type="match status" value="1"/>
</dbReference>
<name>A0A0M0C169_9ARCH</name>
<comment type="caution">
    <text evidence="2">The sequence shown here is derived from an EMBL/GenBank/DDBJ whole genome shotgun (WGS) entry which is preliminary data.</text>
</comment>
<sequence length="130" mass="14945">MNTQELRKVDKQLTRGLLDIIVLELLRSEAMHGYKIITAIRRNFGAYFGPSTIYPFLSELQEKGYITSQWDTKHDRPRKVYTITSEGKNMLTGIEQSFSTIVSRISRMGMTRLRTISTPNNAMINQVGMK</sequence>
<protein>
    <recommendedName>
        <fullName evidence="1">Transcription regulator PadR N-terminal domain-containing protein</fullName>
    </recommendedName>
</protein>
<dbReference type="InterPro" id="IPR036390">
    <property type="entry name" value="WH_DNA-bd_sf"/>
</dbReference>
<dbReference type="AlphaFoldDB" id="A0A0M0C169"/>
<dbReference type="SUPFAM" id="SSF46785">
    <property type="entry name" value="Winged helix' DNA-binding domain"/>
    <property type="match status" value="1"/>
</dbReference>
<dbReference type="Proteomes" id="UP000037237">
    <property type="component" value="Unassembled WGS sequence"/>
</dbReference>
<dbReference type="EMBL" id="LFWU01000007">
    <property type="protein sequence ID" value="KON34557.1"/>
    <property type="molecule type" value="Genomic_DNA"/>
</dbReference>
<reference evidence="2 3" key="1">
    <citation type="submission" date="2015-06" db="EMBL/GenBank/DDBJ databases">
        <title>New insights into the roles of widespread benthic archaea in carbon and nitrogen cycling.</title>
        <authorList>
            <person name="Lazar C.S."/>
            <person name="Baker B.J."/>
            <person name="Seitz K.W."/>
            <person name="Hyde A.S."/>
            <person name="Dick G.J."/>
            <person name="Hinrichs K.-U."/>
            <person name="Teske A.P."/>
        </authorList>
    </citation>
    <scope>NUCLEOTIDE SEQUENCE [LARGE SCALE GENOMIC DNA]</scope>
    <source>
        <strain evidence="2">SG8-32-1</strain>
    </source>
</reference>
<dbReference type="InterPro" id="IPR005149">
    <property type="entry name" value="Tscrpt_reg_PadR_N"/>
</dbReference>
<proteinExistence type="predicted"/>
<organism evidence="2 3">
    <name type="scientific">miscellaneous Crenarchaeota group-1 archaeon SG8-32-1</name>
    <dbReference type="NCBI Taxonomy" id="1685124"/>
    <lineage>
        <taxon>Archaea</taxon>
        <taxon>Candidatus Bathyarchaeota</taxon>
        <taxon>MCG-1</taxon>
    </lineage>
</organism>
<feature type="domain" description="Transcription regulator PadR N-terminal" evidence="1">
    <location>
        <begin position="22"/>
        <end position="91"/>
    </location>
</feature>
<dbReference type="PANTHER" id="PTHR43252">
    <property type="entry name" value="TRANSCRIPTIONAL REGULATOR YQJI"/>
    <property type="match status" value="1"/>
</dbReference>
<evidence type="ECO:0000313" key="2">
    <source>
        <dbReference type="EMBL" id="KON34557.1"/>
    </source>
</evidence>
<dbReference type="InterPro" id="IPR036388">
    <property type="entry name" value="WH-like_DNA-bd_sf"/>
</dbReference>
<dbReference type="PANTHER" id="PTHR43252:SF2">
    <property type="entry name" value="TRANSCRIPTION REGULATOR, PADR-LIKE FAMILY"/>
    <property type="match status" value="1"/>
</dbReference>